<dbReference type="RefSeq" id="WP_344906509.1">
    <property type="nucleotide sequence ID" value="NZ_BAAAWD010000028.1"/>
</dbReference>
<dbReference type="InterPro" id="IPR020806">
    <property type="entry name" value="PKS_PP-bd"/>
</dbReference>
<keyword evidence="2" id="KW-0597">Phosphoprotein</keyword>
<dbReference type="Proteomes" id="UP001499930">
    <property type="component" value="Unassembled WGS sequence"/>
</dbReference>
<reference evidence="5" key="1">
    <citation type="journal article" date="2019" name="Int. J. Syst. Evol. Microbiol.">
        <title>The Global Catalogue of Microorganisms (GCM) 10K type strain sequencing project: providing services to taxonomists for standard genome sequencing and annotation.</title>
        <authorList>
            <consortium name="The Broad Institute Genomics Platform"/>
            <consortium name="The Broad Institute Genome Sequencing Center for Infectious Disease"/>
            <person name="Wu L."/>
            <person name="Ma J."/>
        </authorList>
    </citation>
    <scope>NUCLEOTIDE SEQUENCE [LARGE SCALE GENOMIC DNA]</scope>
    <source>
        <strain evidence="5">JCM 3106</strain>
    </source>
</reference>
<comment type="caution">
    <text evidence="4">The sequence shown here is derived from an EMBL/GenBank/DDBJ whole genome shotgun (WGS) entry which is preliminary data.</text>
</comment>
<organism evidence="4 5">
    <name type="scientific">Streptosporangium longisporum</name>
    <dbReference type="NCBI Taxonomy" id="46187"/>
    <lineage>
        <taxon>Bacteria</taxon>
        <taxon>Bacillati</taxon>
        <taxon>Actinomycetota</taxon>
        <taxon>Actinomycetes</taxon>
        <taxon>Streptosporangiales</taxon>
        <taxon>Streptosporangiaceae</taxon>
        <taxon>Streptosporangium</taxon>
    </lineage>
</organism>
<evidence type="ECO:0000313" key="4">
    <source>
        <dbReference type="EMBL" id="GAA3038434.1"/>
    </source>
</evidence>
<dbReference type="SMART" id="SM00823">
    <property type="entry name" value="PKS_PP"/>
    <property type="match status" value="1"/>
</dbReference>
<name>A0ABP6LDD8_9ACTN</name>
<dbReference type="PANTHER" id="PTHR45527">
    <property type="entry name" value="NONRIBOSOMAL PEPTIDE SYNTHETASE"/>
    <property type="match status" value="1"/>
</dbReference>
<dbReference type="SUPFAM" id="SSF47336">
    <property type="entry name" value="ACP-like"/>
    <property type="match status" value="1"/>
</dbReference>
<accession>A0ABP6LDD8</accession>
<evidence type="ECO:0000313" key="5">
    <source>
        <dbReference type="Proteomes" id="UP001499930"/>
    </source>
</evidence>
<sequence length="89" mass="9829">MTVDQRPSPVASDIERRVERIWKDVLGVAEFPSDATFFELGGQSVSAVRIIARIEEEIGVTIDMGDLFEDPDLATFVRDVAAKAPHEQA</sequence>
<protein>
    <recommendedName>
        <fullName evidence="3">Polyketide synthase-like phosphopantetheine-binding domain-containing protein</fullName>
    </recommendedName>
</protein>
<dbReference type="InterPro" id="IPR036736">
    <property type="entry name" value="ACP-like_sf"/>
</dbReference>
<keyword evidence="5" id="KW-1185">Reference proteome</keyword>
<dbReference type="EMBL" id="BAAAWD010000028">
    <property type="protein sequence ID" value="GAA3038434.1"/>
    <property type="molecule type" value="Genomic_DNA"/>
</dbReference>
<dbReference type="Pfam" id="PF00550">
    <property type="entry name" value="PP-binding"/>
    <property type="match status" value="1"/>
</dbReference>
<dbReference type="Gene3D" id="1.10.1200.10">
    <property type="entry name" value="ACP-like"/>
    <property type="match status" value="1"/>
</dbReference>
<evidence type="ECO:0000259" key="3">
    <source>
        <dbReference type="SMART" id="SM00823"/>
    </source>
</evidence>
<gene>
    <name evidence="4" type="ORF">GCM10017559_78130</name>
</gene>
<proteinExistence type="predicted"/>
<evidence type="ECO:0000256" key="1">
    <source>
        <dbReference type="ARBA" id="ARBA00022450"/>
    </source>
</evidence>
<evidence type="ECO:0000256" key="2">
    <source>
        <dbReference type="ARBA" id="ARBA00022553"/>
    </source>
</evidence>
<keyword evidence="1" id="KW-0596">Phosphopantetheine</keyword>
<dbReference type="InterPro" id="IPR009081">
    <property type="entry name" value="PP-bd_ACP"/>
</dbReference>
<feature type="domain" description="Polyketide synthase-like phosphopantetheine-binding" evidence="3">
    <location>
        <begin position="15"/>
        <end position="84"/>
    </location>
</feature>
<dbReference type="PANTHER" id="PTHR45527:SF1">
    <property type="entry name" value="FATTY ACID SYNTHASE"/>
    <property type="match status" value="1"/>
</dbReference>